<accession>A0AAE0GVW4</accession>
<dbReference type="EMBL" id="LGRX02001945">
    <property type="protein sequence ID" value="KAK3285150.1"/>
    <property type="molecule type" value="Genomic_DNA"/>
</dbReference>
<dbReference type="InterPro" id="IPR002999">
    <property type="entry name" value="Tudor"/>
</dbReference>
<dbReference type="AlphaFoldDB" id="A0AAE0GVW4"/>
<comment type="caution">
    <text evidence="5">The sequence shown here is derived from an EMBL/GenBank/DDBJ whole genome shotgun (WGS) entry which is preliminary data.</text>
</comment>
<evidence type="ECO:0000313" key="5">
    <source>
        <dbReference type="EMBL" id="KAK3285150.1"/>
    </source>
</evidence>
<evidence type="ECO:0000259" key="4">
    <source>
        <dbReference type="PROSITE" id="PS50304"/>
    </source>
</evidence>
<evidence type="ECO:0000256" key="2">
    <source>
        <dbReference type="ARBA" id="ARBA00023242"/>
    </source>
</evidence>
<keyword evidence="6" id="KW-1185">Reference proteome</keyword>
<dbReference type="Proteomes" id="UP001190700">
    <property type="component" value="Unassembled WGS sequence"/>
</dbReference>
<evidence type="ECO:0000256" key="1">
    <source>
        <dbReference type="ARBA" id="ARBA00004123"/>
    </source>
</evidence>
<dbReference type="CDD" id="cd04508">
    <property type="entry name" value="Tudor_SF"/>
    <property type="match status" value="1"/>
</dbReference>
<feature type="coiled-coil region" evidence="3">
    <location>
        <begin position="1"/>
        <end position="28"/>
    </location>
</feature>
<evidence type="ECO:0000256" key="3">
    <source>
        <dbReference type="SAM" id="Coils"/>
    </source>
</evidence>
<dbReference type="Gene3D" id="2.30.30.140">
    <property type="match status" value="1"/>
</dbReference>
<name>A0AAE0GVW4_9CHLO</name>
<dbReference type="SUPFAM" id="SSF63748">
    <property type="entry name" value="Tudor/PWWP/MBT"/>
    <property type="match status" value="1"/>
</dbReference>
<feature type="domain" description="Tudor" evidence="4">
    <location>
        <begin position="104"/>
        <end position="162"/>
    </location>
</feature>
<organism evidence="5 6">
    <name type="scientific">Cymbomonas tetramitiformis</name>
    <dbReference type="NCBI Taxonomy" id="36881"/>
    <lineage>
        <taxon>Eukaryota</taxon>
        <taxon>Viridiplantae</taxon>
        <taxon>Chlorophyta</taxon>
        <taxon>Pyramimonadophyceae</taxon>
        <taxon>Pyramimonadales</taxon>
        <taxon>Pyramimonadaceae</taxon>
        <taxon>Cymbomonas</taxon>
    </lineage>
</organism>
<proteinExistence type="predicted"/>
<keyword evidence="3" id="KW-0175">Coiled coil</keyword>
<dbReference type="PROSITE" id="PS50304">
    <property type="entry name" value="TUDOR"/>
    <property type="match status" value="1"/>
</dbReference>
<keyword evidence="2" id="KW-0539">Nucleus</keyword>
<sequence>MDDGEQSVEELLANLAEYKSQREAVEELLIAEPGNEEYVEMASSLNEVIQMTEELLGSVTNAQPDIPPPFPPVSAPLGFPVASGASDLEAPLGERHTLHAHFSQFQEGSKVQAVFSEDGQWYDATVEDVTTEGYAVIFDAYGNKEEVTSMHIRPRIEETDLYTGVAAPKRMKVEEKILPKELPKSIVIGEEDDEDTKERKRKQIKAYKSRQRMQQKDLEQTERQNNWQGFLANKGKKKKVGYFTGRKKDSMFKSPEGIDGRVGVTGSGKGMTDFKDRLRQDRGLKFWTIDLNKINLILNHMEIFGERQHFEDQALLKHILLHLRRKLGACFQNIFERFFVQL</sequence>
<dbReference type="GO" id="GO:0005634">
    <property type="term" value="C:nucleus"/>
    <property type="evidence" value="ECO:0007669"/>
    <property type="project" value="UniProtKB-SubCell"/>
</dbReference>
<reference evidence="5 6" key="1">
    <citation type="journal article" date="2015" name="Genome Biol. Evol.">
        <title>Comparative Genomics of a Bacterivorous Green Alga Reveals Evolutionary Causalities and Consequences of Phago-Mixotrophic Mode of Nutrition.</title>
        <authorList>
            <person name="Burns J.A."/>
            <person name="Paasch A."/>
            <person name="Narechania A."/>
            <person name="Kim E."/>
        </authorList>
    </citation>
    <scope>NUCLEOTIDE SEQUENCE [LARGE SCALE GENOMIC DNA]</scope>
    <source>
        <strain evidence="5 6">PLY_AMNH</strain>
    </source>
</reference>
<dbReference type="SMART" id="SM00333">
    <property type="entry name" value="TUDOR"/>
    <property type="match status" value="1"/>
</dbReference>
<gene>
    <name evidence="5" type="ORF">CYMTET_7229</name>
</gene>
<dbReference type="Pfam" id="PF00567">
    <property type="entry name" value="TUDOR"/>
    <property type="match status" value="1"/>
</dbReference>
<dbReference type="PANTHER" id="PTHR13681:SF26">
    <property type="entry name" value="SURVIVAL OF MOTOR NEURON-RELATED-SPLICING FACTOR 30"/>
    <property type="match status" value="1"/>
</dbReference>
<evidence type="ECO:0000313" key="6">
    <source>
        <dbReference type="Proteomes" id="UP001190700"/>
    </source>
</evidence>
<dbReference type="PANTHER" id="PTHR13681">
    <property type="entry name" value="SURVIVAL OF MOTOR NEURON-RELATED-SPLICING FACTOR 30-RELATED"/>
    <property type="match status" value="1"/>
</dbReference>
<comment type="subcellular location">
    <subcellularLocation>
        <location evidence="1">Nucleus</location>
    </subcellularLocation>
</comment>
<protein>
    <recommendedName>
        <fullName evidence="4">Tudor domain-containing protein</fullName>
    </recommendedName>
</protein>